<evidence type="ECO:0000256" key="1">
    <source>
        <dbReference type="SAM" id="MobiDB-lite"/>
    </source>
</evidence>
<dbReference type="AlphaFoldDB" id="A0AAV2CVY9"/>
<reference evidence="2 3" key="1">
    <citation type="submission" date="2024-04" db="EMBL/GenBank/DDBJ databases">
        <authorList>
            <person name="Fracassetti M."/>
        </authorList>
    </citation>
    <scope>NUCLEOTIDE SEQUENCE [LARGE SCALE GENOMIC DNA]</scope>
</reference>
<keyword evidence="3" id="KW-1185">Reference proteome</keyword>
<dbReference type="EMBL" id="OZ034814">
    <property type="protein sequence ID" value="CAL1360699.1"/>
    <property type="molecule type" value="Genomic_DNA"/>
</dbReference>
<sequence>MATNTSRIVDLETQMTAVQQKMDLQHQDLKSAIAELAASTKDNIDALSASLARLRDKSPSRSSPSGSQAPFTEAPPFSFSPSPSVIIGPLSPLRVLLFLWY</sequence>
<evidence type="ECO:0000313" key="3">
    <source>
        <dbReference type="Proteomes" id="UP001497516"/>
    </source>
</evidence>
<feature type="compositionally biased region" description="Low complexity" evidence="1">
    <location>
        <begin position="75"/>
        <end position="84"/>
    </location>
</feature>
<protein>
    <submittedName>
        <fullName evidence="2">Uncharacterized protein</fullName>
    </submittedName>
</protein>
<gene>
    <name evidence="2" type="ORF">LTRI10_LOCUS8116</name>
</gene>
<proteinExistence type="predicted"/>
<organism evidence="2 3">
    <name type="scientific">Linum trigynum</name>
    <dbReference type="NCBI Taxonomy" id="586398"/>
    <lineage>
        <taxon>Eukaryota</taxon>
        <taxon>Viridiplantae</taxon>
        <taxon>Streptophyta</taxon>
        <taxon>Embryophyta</taxon>
        <taxon>Tracheophyta</taxon>
        <taxon>Spermatophyta</taxon>
        <taxon>Magnoliopsida</taxon>
        <taxon>eudicotyledons</taxon>
        <taxon>Gunneridae</taxon>
        <taxon>Pentapetalae</taxon>
        <taxon>rosids</taxon>
        <taxon>fabids</taxon>
        <taxon>Malpighiales</taxon>
        <taxon>Linaceae</taxon>
        <taxon>Linum</taxon>
    </lineage>
</organism>
<dbReference type="Proteomes" id="UP001497516">
    <property type="component" value="Chromosome 10"/>
</dbReference>
<accession>A0AAV2CVY9</accession>
<evidence type="ECO:0000313" key="2">
    <source>
        <dbReference type="EMBL" id="CAL1360699.1"/>
    </source>
</evidence>
<feature type="region of interest" description="Disordered" evidence="1">
    <location>
        <begin position="55"/>
        <end position="88"/>
    </location>
</feature>
<name>A0AAV2CVY9_9ROSI</name>